<accession>A0A2G4YUW5</accession>
<proteinExistence type="predicted"/>
<evidence type="ECO:0008006" key="3">
    <source>
        <dbReference type="Google" id="ProtNLM"/>
    </source>
</evidence>
<evidence type="ECO:0000313" key="1">
    <source>
        <dbReference type="EMBL" id="PHZ86073.1"/>
    </source>
</evidence>
<reference evidence="1 2" key="1">
    <citation type="submission" date="2017-10" db="EMBL/GenBank/DDBJ databases">
        <title>Frigbacter circumglobatus gen. nov. sp. nov., isolated from sediment cultured in situ.</title>
        <authorList>
            <person name="Zhao Z."/>
        </authorList>
    </citation>
    <scope>NUCLEOTIDE SEQUENCE [LARGE SCALE GENOMIC DNA]</scope>
    <source>
        <strain evidence="1 2">ZYL</strain>
    </source>
</reference>
<dbReference type="InterPro" id="IPR010352">
    <property type="entry name" value="DUF945"/>
</dbReference>
<sequence length="495" mass="54513">MRGNLVNNKKVIGLLLAGVVFFGGAPYLVGDMARDTLQQQAEQISEIPGYALNIKSYDQGWFTSHAVITYGFDQHTLNIMQKDTADKSPEDDALLSLLKEGLTFDIDIAHGPVTFQNGINFALMTLEGKLQDINHEAYKIFKQKAQINSLMQLAAKVSYGGSTTIEMNSPAFKTDYSDIAGQRLIIAYDGMKASATINAAMDKYDAHVTLNKMNLENDKVKVAMGLIQADVSGDKLNDHLWLGKGTTTFTEMMIKMPTGNLQLKNLYSEYDLAKESEKALTLKALLSSKEFSIPQLSLKDVTLDIEANHLDLAAVTDYVKSIQALYKNEDGSTPTEQEIAVKTQRIATRVGEQLIKGSPEIIIKKLDFSMGNGRLQGTSKLNINGENLQNIQVLSDPVALNKRLINTTDITFDKPLATAIMELTMKQQMAAAGMDLSALPPEQLSQTVKVQTSMMLQQMVSQGYFTQNGDTFTSHFEMKDGKRLINGKQLALPGM</sequence>
<dbReference type="AlphaFoldDB" id="A0A2G4YUW5"/>
<dbReference type="InParanoid" id="A0A2G4YUW5"/>
<dbReference type="OrthoDB" id="8478387at2"/>
<protein>
    <recommendedName>
        <fullName evidence="3">DUF945 domain-containing protein</fullName>
    </recommendedName>
</protein>
<dbReference type="Pfam" id="PF06097">
    <property type="entry name" value="DUF945"/>
    <property type="match status" value="1"/>
</dbReference>
<organism evidence="1 2">
    <name type="scientific">Paremcibacter congregatus</name>
    <dbReference type="NCBI Taxonomy" id="2043170"/>
    <lineage>
        <taxon>Bacteria</taxon>
        <taxon>Pseudomonadati</taxon>
        <taxon>Pseudomonadota</taxon>
        <taxon>Alphaproteobacteria</taxon>
        <taxon>Emcibacterales</taxon>
        <taxon>Emcibacteraceae</taxon>
        <taxon>Paremcibacter</taxon>
    </lineage>
</organism>
<comment type="caution">
    <text evidence="1">The sequence shown here is derived from an EMBL/GenBank/DDBJ whole genome shotgun (WGS) entry which is preliminary data.</text>
</comment>
<name>A0A2G4YUW5_9PROT</name>
<gene>
    <name evidence="1" type="ORF">CRD36_05230</name>
</gene>
<evidence type="ECO:0000313" key="2">
    <source>
        <dbReference type="Proteomes" id="UP000229730"/>
    </source>
</evidence>
<dbReference type="EMBL" id="PDEM01000009">
    <property type="protein sequence ID" value="PHZ86073.1"/>
    <property type="molecule type" value="Genomic_DNA"/>
</dbReference>
<keyword evidence="2" id="KW-1185">Reference proteome</keyword>
<dbReference type="Proteomes" id="UP000229730">
    <property type="component" value="Unassembled WGS sequence"/>
</dbReference>